<dbReference type="PRINTS" id="PR00455">
    <property type="entry name" value="HTHTETR"/>
</dbReference>
<dbReference type="GO" id="GO:0000976">
    <property type="term" value="F:transcription cis-regulatory region binding"/>
    <property type="evidence" value="ECO:0007669"/>
    <property type="project" value="TreeGrafter"/>
</dbReference>
<name>A0A345ZTD8_9HYPH</name>
<dbReference type="EMBL" id="CP031417">
    <property type="protein sequence ID" value="AXK80185.1"/>
    <property type="molecule type" value="Genomic_DNA"/>
</dbReference>
<proteinExistence type="predicted"/>
<dbReference type="PROSITE" id="PS50977">
    <property type="entry name" value="HTH_TETR_2"/>
    <property type="match status" value="1"/>
</dbReference>
<dbReference type="SUPFAM" id="SSF46689">
    <property type="entry name" value="Homeodomain-like"/>
    <property type="match status" value="1"/>
</dbReference>
<dbReference type="InterPro" id="IPR050109">
    <property type="entry name" value="HTH-type_TetR-like_transc_reg"/>
</dbReference>
<dbReference type="KEGG" id="ptaw:DW352_06420"/>
<dbReference type="OrthoDB" id="2356263at2"/>
<dbReference type="Gene3D" id="1.10.357.10">
    <property type="entry name" value="Tetracycline Repressor, domain 2"/>
    <property type="match status" value="1"/>
</dbReference>
<reference evidence="4 5" key="1">
    <citation type="submission" date="2018-07" db="EMBL/GenBank/DDBJ databases">
        <authorList>
            <person name="Quirk P.G."/>
            <person name="Krulwich T.A."/>
        </authorList>
    </citation>
    <scope>NUCLEOTIDE SEQUENCE [LARGE SCALE GENOMIC DNA]</scope>
    <source>
        <strain evidence="4 5">CC-BB4</strain>
    </source>
</reference>
<feature type="domain" description="HTH tetR-type" evidence="3">
    <location>
        <begin position="18"/>
        <end position="78"/>
    </location>
</feature>
<dbReference type="InterPro" id="IPR023772">
    <property type="entry name" value="DNA-bd_HTH_TetR-type_CS"/>
</dbReference>
<dbReference type="PANTHER" id="PTHR30055:SF235">
    <property type="entry name" value="TRANSCRIPTIONAL REGULATORY PROTEIN"/>
    <property type="match status" value="1"/>
</dbReference>
<organism evidence="4 5">
    <name type="scientific">Pseudolabrys taiwanensis</name>
    <dbReference type="NCBI Taxonomy" id="331696"/>
    <lineage>
        <taxon>Bacteria</taxon>
        <taxon>Pseudomonadati</taxon>
        <taxon>Pseudomonadota</taxon>
        <taxon>Alphaproteobacteria</taxon>
        <taxon>Hyphomicrobiales</taxon>
        <taxon>Xanthobacteraceae</taxon>
        <taxon>Pseudolabrys</taxon>
    </lineage>
</organism>
<dbReference type="RefSeq" id="WP_115689600.1">
    <property type="nucleotide sequence ID" value="NZ_CP031417.1"/>
</dbReference>
<sequence length="224" mass="25077">MTKRPALMREAARERPETATQARILDSAITLFAERGFSEVTVRDIAERAEANPAAISYYFGAKEQLIKQAIRSVIAPLNEKRFAALAAVEARGDFTVEDVVRAMVEPTVEACMGSHDWDRHYARVLVLTFALRQQFVDQAMSEETDQVAMRFVSALARVMPARDRATLFWCYDFMIGALMHILLDGSRGYRLRRLSEGTADTADAKAMIVQLVRFITAGLKAPT</sequence>
<dbReference type="Proteomes" id="UP000254889">
    <property type="component" value="Chromosome"/>
</dbReference>
<dbReference type="SUPFAM" id="SSF48498">
    <property type="entry name" value="Tetracyclin repressor-like, C-terminal domain"/>
    <property type="match status" value="1"/>
</dbReference>
<dbReference type="GO" id="GO:0003700">
    <property type="term" value="F:DNA-binding transcription factor activity"/>
    <property type="evidence" value="ECO:0007669"/>
    <property type="project" value="TreeGrafter"/>
</dbReference>
<dbReference type="PANTHER" id="PTHR30055">
    <property type="entry name" value="HTH-TYPE TRANSCRIPTIONAL REGULATOR RUTR"/>
    <property type="match status" value="1"/>
</dbReference>
<feature type="DNA-binding region" description="H-T-H motif" evidence="2">
    <location>
        <begin position="41"/>
        <end position="60"/>
    </location>
</feature>
<keyword evidence="1 2" id="KW-0238">DNA-binding</keyword>
<evidence type="ECO:0000256" key="1">
    <source>
        <dbReference type="ARBA" id="ARBA00023125"/>
    </source>
</evidence>
<accession>A0A345ZTD8</accession>
<dbReference type="InterPro" id="IPR036271">
    <property type="entry name" value="Tet_transcr_reg_TetR-rel_C_sf"/>
</dbReference>
<evidence type="ECO:0000259" key="3">
    <source>
        <dbReference type="PROSITE" id="PS50977"/>
    </source>
</evidence>
<dbReference type="PROSITE" id="PS01081">
    <property type="entry name" value="HTH_TETR_1"/>
    <property type="match status" value="1"/>
</dbReference>
<gene>
    <name evidence="4" type="ORF">DW352_06420</name>
</gene>
<protein>
    <submittedName>
        <fullName evidence="4">TetR/AcrR family transcriptional regulator</fullName>
    </submittedName>
</protein>
<dbReference type="InterPro" id="IPR001647">
    <property type="entry name" value="HTH_TetR"/>
</dbReference>
<evidence type="ECO:0000313" key="5">
    <source>
        <dbReference type="Proteomes" id="UP000254889"/>
    </source>
</evidence>
<dbReference type="InterPro" id="IPR009057">
    <property type="entry name" value="Homeodomain-like_sf"/>
</dbReference>
<dbReference type="AlphaFoldDB" id="A0A345ZTD8"/>
<evidence type="ECO:0000313" key="4">
    <source>
        <dbReference type="EMBL" id="AXK80185.1"/>
    </source>
</evidence>
<dbReference type="InterPro" id="IPR041586">
    <property type="entry name" value="PsrA_TetR_C"/>
</dbReference>
<keyword evidence="5" id="KW-1185">Reference proteome</keyword>
<dbReference type="Pfam" id="PF17939">
    <property type="entry name" value="TetR_C_30"/>
    <property type="match status" value="1"/>
</dbReference>
<evidence type="ECO:0000256" key="2">
    <source>
        <dbReference type="PROSITE-ProRule" id="PRU00335"/>
    </source>
</evidence>
<dbReference type="Pfam" id="PF00440">
    <property type="entry name" value="TetR_N"/>
    <property type="match status" value="1"/>
</dbReference>